<comment type="caution">
    <text evidence="9">The sequence shown here is derived from an EMBL/GenBank/DDBJ whole genome shotgun (WGS) entry which is preliminary data.</text>
</comment>
<dbReference type="SUPFAM" id="SSF52540">
    <property type="entry name" value="P-loop containing nucleoside triphosphate hydrolases"/>
    <property type="match status" value="1"/>
</dbReference>
<dbReference type="EMBL" id="JABMIG020000026">
    <property type="protein sequence ID" value="KAL3801478.1"/>
    <property type="molecule type" value="Genomic_DNA"/>
</dbReference>
<evidence type="ECO:0000256" key="5">
    <source>
        <dbReference type="ARBA" id="ARBA00023125"/>
    </source>
</evidence>
<evidence type="ECO:0000256" key="6">
    <source>
        <dbReference type="PIRNR" id="PIRNR037677"/>
    </source>
</evidence>
<dbReference type="Gene3D" id="3.30.420.110">
    <property type="entry name" value="MutS, connector domain"/>
    <property type="match status" value="1"/>
</dbReference>
<dbReference type="Gene3D" id="2.30.30.140">
    <property type="match status" value="1"/>
</dbReference>
<feature type="compositionally biased region" description="Acidic residues" evidence="7">
    <location>
        <begin position="157"/>
        <end position="166"/>
    </location>
</feature>
<dbReference type="SUPFAM" id="SSF63748">
    <property type="entry name" value="Tudor/PWWP/MBT"/>
    <property type="match status" value="1"/>
</dbReference>
<dbReference type="PANTHER" id="PTHR11361">
    <property type="entry name" value="DNA MISMATCH REPAIR PROTEIN MUTS FAMILY MEMBER"/>
    <property type="match status" value="1"/>
</dbReference>
<evidence type="ECO:0000313" key="9">
    <source>
        <dbReference type="EMBL" id="KAL3801478.1"/>
    </source>
</evidence>
<dbReference type="InterPro" id="IPR007695">
    <property type="entry name" value="DNA_mismatch_repair_MutS-lik_N"/>
</dbReference>
<dbReference type="Gene3D" id="3.40.1170.10">
    <property type="entry name" value="DNA repair protein MutS, domain I"/>
    <property type="match status" value="1"/>
</dbReference>
<name>A0ABD3QN15_9STRA</name>
<dbReference type="SMART" id="SM00534">
    <property type="entry name" value="MUTSac"/>
    <property type="match status" value="1"/>
</dbReference>
<dbReference type="InterPro" id="IPR036187">
    <property type="entry name" value="DNA_mismatch_repair_MutS_sf"/>
</dbReference>
<accession>A0ABD3QN15</accession>
<evidence type="ECO:0000256" key="3">
    <source>
        <dbReference type="ARBA" id="ARBA00022763"/>
    </source>
</evidence>
<dbReference type="Pfam" id="PF05192">
    <property type="entry name" value="MutS_III"/>
    <property type="match status" value="1"/>
</dbReference>
<feature type="compositionally biased region" description="Low complexity" evidence="7">
    <location>
        <begin position="190"/>
        <end position="200"/>
    </location>
</feature>
<evidence type="ECO:0000256" key="2">
    <source>
        <dbReference type="ARBA" id="ARBA00022741"/>
    </source>
</evidence>
<dbReference type="Pfam" id="PF00488">
    <property type="entry name" value="MutS_V"/>
    <property type="match status" value="1"/>
</dbReference>
<dbReference type="CDD" id="cd20404">
    <property type="entry name" value="Tudor_Agenet_AtEML-like"/>
    <property type="match status" value="1"/>
</dbReference>
<proteinExistence type="inferred from homology"/>
<keyword evidence="2 6" id="KW-0547">Nucleotide-binding</keyword>
<dbReference type="GO" id="GO:0005524">
    <property type="term" value="F:ATP binding"/>
    <property type="evidence" value="ECO:0007669"/>
    <property type="project" value="UniProtKB-UniRule"/>
</dbReference>
<dbReference type="Proteomes" id="UP001516023">
    <property type="component" value="Unassembled WGS sequence"/>
</dbReference>
<dbReference type="GO" id="GO:0006281">
    <property type="term" value="P:DNA repair"/>
    <property type="evidence" value="ECO:0007669"/>
    <property type="project" value="UniProtKB-KW"/>
</dbReference>
<evidence type="ECO:0000256" key="4">
    <source>
        <dbReference type="ARBA" id="ARBA00022840"/>
    </source>
</evidence>
<dbReference type="SUPFAM" id="SSF48334">
    <property type="entry name" value="DNA repair protein MutS, domain III"/>
    <property type="match status" value="1"/>
</dbReference>
<feature type="compositionally biased region" description="Acidic residues" evidence="7">
    <location>
        <begin position="133"/>
        <end position="150"/>
    </location>
</feature>
<keyword evidence="6" id="KW-0234">DNA repair</keyword>
<evidence type="ECO:0000256" key="7">
    <source>
        <dbReference type="SAM" id="MobiDB-lite"/>
    </source>
</evidence>
<dbReference type="InterPro" id="IPR016151">
    <property type="entry name" value="DNA_mismatch_repair_MutS_N"/>
</dbReference>
<keyword evidence="5 6" id="KW-0238">DNA-binding</keyword>
<reference evidence="9 10" key="1">
    <citation type="journal article" date="2020" name="G3 (Bethesda)">
        <title>Improved Reference Genome for Cyclotella cryptica CCMP332, a Model for Cell Wall Morphogenesis, Salinity Adaptation, and Lipid Production in Diatoms (Bacillariophyta).</title>
        <authorList>
            <person name="Roberts W.R."/>
            <person name="Downey K.M."/>
            <person name="Ruck E.C."/>
            <person name="Traller J.C."/>
            <person name="Alverson A.J."/>
        </authorList>
    </citation>
    <scope>NUCLEOTIDE SEQUENCE [LARGE SCALE GENOMIC DNA]</scope>
    <source>
        <strain evidence="9 10">CCMP332</strain>
    </source>
</reference>
<dbReference type="PROSITE" id="PS00486">
    <property type="entry name" value="DNA_MISMATCH_REPAIR_2"/>
    <property type="match status" value="1"/>
</dbReference>
<dbReference type="InterPro" id="IPR007696">
    <property type="entry name" value="DNA_mismatch_repair_MutS_core"/>
</dbReference>
<dbReference type="Gene3D" id="1.10.1420.10">
    <property type="match status" value="2"/>
</dbReference>
<evidence type="ECO:0000256" key="1">
    <source>
        <dbReference type="ARBA" id="ARBA00006271"/>
    </source>
</evidence>
<evidence type="ECO:0000313" key="10">
    <source>
        <dbReference type="Proteomes" id="UP001516023"/>
    </source>
</evidence>
<feature type="compositionally biased region" description="Pro residues" evidence="7">
    <location>
        <begin position="221"/>
        <end position="230"/>
    </location>
</feature>
<dbReference type="SUPFAM" id="SSF55271">
    <property type="entry name" value="DNA repair protein MutS, domain I"/>
    <property type="match status" value="1"/>
</dbReference>
<protein>
    <recommendedName>
        <fullName evidence="6">DNA mismatch repair protein</fullName>
    </recommendedName>
</protein>
<sequence length="1346" mass="148962">MSKPAPPKATGQKNLFSFFSKKSKDESAARIKAKKDQIEKDVAAVTPNTRLAIYWPADKEFYPCVVKERFSDGRFSLLYDDGDKEMVDLRDEVWKRIDERKDRDDDGDNHEKEDTESGADEKHASKRRRILESDESFAMDDDADDDDDDDSFKIDNVEDDDDDVDEPPPPRAKPVAKPTVTVVSSKKRLSPTPRVSPTPRKSSRPTPPKPIPFAAGAITPPASPTAPDTPIPNEVNPPGTHLHNHLKFFTTHRVDAHNRPSSHPSHSPFTLSVDTTELEARCRQFGNNLTPAQKQWWEIKASHADCVLLFKTGKFYEMFHDDADVAAKELGMAYMKGVVAHAGFPEAAYDKFLGMLVERGYRVARVEQTESPEGLKERKKETRGKKPQVVAREVCGVVSRGTRTYCYLEDASCFENDNKMTTGPLIVIKEILLEENDSNTMDVDEEDSGTHAVCEYGVTIVDAVTAAVSLGQFADDVLRSRMQTLLASFAPLEVILEGGENGASKTLQSLIKSACPTALVGRINPKERFPQSTAIDPEVRRTLNRTNQDVQPWNPDEAIQEVHRKGYYPRSSRKNEPLNGDGIARWPDVLRACIEGEASLALSSFGAALFYLQRSLIDADILSMGIVKAYIPPSTGCSASARTITGTNAELSETPDQLQEIYNREAGRIRGVDLMDTYDSSSTAEEASIDCMVLDGTTLNNLEILHNMSSGSHQGSLLSKIDFTRSPHGCRLLRAWLLRPLFRKAEIDRRADAVAELSTGSLAMAMSDARSLLKKTGDIERLLSRVHSMGGGGRGEGSAHHPDERAIYYDNEKHNKRKVGDFSKLVHGLKAAAGIPELFENMTIQSPLLMKIVRTTDDGGCFPSGLNEKLDWFFENFDLKKAAKGQFEPAPGMSEDYDHACETIENIQRELEAFKHEMCNFLGHGARSSWKYINTKEDAKEKYVIELPSSVPVPNEFEVKGKRGKGQNQVNKYRTPVVERLVEELERAIDIKNEGKSMGMKLVFAKFDSQRDVWMAANHATAMLDAIGSLAELASQPGYCRPYILECPSNSKPGMKIIKGRHPCVDVTHSGGTFIPNDLILGGISSSTDDEDLEANNDASVLLLSGPNMGGKSTLLRQTCLITILAQVGSFVPAEECTLTPVDRIFTRLGASDRILCGQSTFFVELAETAAAVRGATRRSLVIMDELGRGTSTFDGTAIASATVKHLVERSKCLTLFATHYHSLLEDWKHDQSVRLGHMECIVEDDSSDDANEKSNITFLYTLGEGPCPKSFGVNVARLACLPEDVIRRAKNVSAEFEAEMNGESKRHKKIIPSTAKSIVRDVMNSFSGDCITSLDEFKDLWRSLQ</sequence>
<keyword evidence="4 6" id="KW-0067">ATP-binding</keyword>
<dbReference type="GO" id="GO:0030983">
    <property type="term" value="F:mismatched DNA binding"/>
    <property type="evidence" value="ECO:0007669"/>
    <property type="project" value="UniProtKB-UniRule"/>
</dbReference>
<organism evidence="9 10">
    <name type="scientific">Cyclotella cryptica</name>
    <dbReference type="NCBI Taxonomy" id="29204"/>
    <lineage>
        <taxon>Eukaryota</taxon>
        <taxon>Sar</taxon>
        <taxon>Stramenopiles</taxon>
        <taxon>Ochrophyta</taxon>
        <taxon>Bacillariophyta</taxon>
        <taxon>Coscinodiscophyceae</taxon>
        <taxon>Thalassiosirophycidae</taxon>
        <taxon>Stephanodiscales</taxon>
        <taxon>Stephanodiscaceae</taxon>
        <taxon>Cyclotella</taxon>
    </lineage>
</organism>
<dbReference type="Pfam" id="PF01624">
    <property type="entry name" value="MutS_I"/>
    <property type="match status" value="1"/>
</dbReference>
<keyword evidence="3 6" id="KW-0227">DNA damage</keyword>
<dbReference type="InterPro" id="IPR017261">
    <property type="entry name" value="DNA_mismatch_repair_MutS/MSH"/>
</dbReference>
<dbReference type="PANTHER" id="PTHR11361:SF148">
    <property type="entry name" value="DNA MISMATCH REPAIR PROTEIN MSH6"/>
    <property type="match status" value="1"/>
</dbReference>
<dbReference type="SMART" id="SM00533">
    <property type="entry name" value="MUTSd"/>
    <property type="match status" value="1"/>
</dbReference>
<dbReference type="InterPro" id="IPR000432">
    <property type="entry name" value="DNA_mismatch_repair_MutS_C"/>
</dbReference>
<keyword evidence="10" id="KW-1185">Reference proteome</keyword>
<feature type="domain" description="DNA mismatch repair proteins mutS family" evidence="8">
    <location>
        <begin position="1180"/>
        <end position="1196"/>
    </location>
</feature>
<dbReference type="InterPro" id="IPR036678">
    <property type="entry name" value="MutS_con_dom_sf"/>
</dbReference>
<comment type="function">
    <text evidence="6">Component of the post-replicative DNA mismatch repair system (MMR).</text>
</comment>
<dbReference type="Gene3D" id="3.40.50.300">
    <property type="entry name" value="P-loop containing nucleotide triphosphate hydrolases"/>
    <property type="match status" value="1"/>
</dbReference>
<gene>
    <name evidence="9" type="ORF">HJC23_000916</name>
</gene>
<feature type="region of interest" description="Disordered" evidence="7">
    <location>
        <begin position="95"/>
        <end position="243"/>
    </location>
</feature>
<feature type="compositionally biased region" description="Basic and acidic residues" evidence="7">
    <location>
        <begin position="95"/>
        <end position="123"/>
    </location>
</feature>
<evidence type="ECO:0000259" key="8">
    <source>
        <dbReference type="PROSITE" id="PS00486"/>
    </source>
</evidence>
<dbReference type="InterPro" id="IPR027417">
    <property type="entry name" value="P-loop_NTPase"/>
</dbReference>
<dbReference type="InterPro" id="IPR045076">
    <property type="entry name" value="MutS"/>
</dbReference>
<comment type="similarity">
    <text evidence="1 6">Belongs to the DNA mismatch repair MutS family.</text>
</comment>
<dbReference type="PIRSF" id="PIRSF037677">
    <property type="entry name" value="DNA_mis_repair_Msh6"/>
    <property type="match status" value="1"/>
</dbReference>